<accession>T1EKZ5</accession>
<dbReference type="SUPFAM" id="SSF48726">
    <property type="entry name" value="Immunoglobulin"/>
    <property type="match status" value="1"/>
</dbReference>
<dbReference type="GeneID" id="20197245"/>
<name>T1EKZ5_HELRO</name>
<dbReference type="EMBL" id="KB096411">
    <property type="protein sequence ID" value="ESO04846.1"/>
    <property type="molecule type" value="Genomic_DNA"/>
</dbReference>
<dbReference type="PROSITE" id="PS50835">
    <property type="entry name" value="IG_LIKE"/>
    <property type="match status" value="1"/>
</dbReference>
<dbReference type="PANTHER" id="PTHR35971:SF5">
    <property type="entry name" value="OBSCURIN LIKE CYTOSKELETAL ADAPTOR 1"/>
    <property type="match status" value="1"/>
</dbReference>
<evidence type="ECO:0000256" key="4">
    <source>
        <dbReference type="ARBA" id="ARBA00023157"/>
    </source>
</evidence>
<dbReference type="PANTHER" id="PTHR35971">
    <property type="entry name" value="SI:DKEY-31G6.6"/>
    <property type="match status" value="1"/>
</dbReference>
<dbReference type="CTD" id="20197245"/>
<dbReference type="EnsemblMetazoa" id="HelroT153086">
    <property type="protein sequence ID" value="HelroP153086"/>
    <property type="gene ID" value="HelroG153086"/>
</dbReference>
<feature type="domain" description="Ig-like" evidence="5">
    <location>
        <begin position="1"/>
        <end position="66"/>
    </location>
</feature>
<keyword evidence="8" id="KW-1185">Reference proteome</keyword>
<dbReference type="InterPro" id="IPR013098">
    <property type="entry name" value="Ig_I-set"/>
</dbReference>
<keyword evidence="2" id="KW-0963">Cytoplasm</keyword>
<protein>
    <recommendedName>
        <fullName evidence="5">Ig-like domain-containing protein</fullName>
    </recommendedName>
</protein>
<evidence type="ECO:0000256" key="1">
    <source>
        <dbReference type="ARBA" id="ARBA00004496"/>
    </source>
</evidence>
<reference evidence="6 8" key="2">
    <citation type="journal article" date="2013" name="Nature">
        <title>Insights into bilaterian evolution from three spiralian genomes.</title>
        <authorList>
            <person name="Simakov O."/>
            <person name="Marletaz F."/>
            <person name="Cho S.J."/>
            <person name="Edsinger-Gonzales E."/>
            <person name="Havlak P."/>
            <person name="Hellsten U."/>
            <person name="Kuo D.H."/>
            <person name="Larsson T."/>
            <person name="Lv J."/>
            <person name="Arendt D."/>
            <person name="Savage R."/>
            <person name="Osoegawa K."/>
            <person name="de Jong P."/>
            <person name="Grimwood J."/>
            <person name="Chapman J.A."/>
            <person name="Shapiro H."/>
            <person name="Aerts A."/>
            <person name="Otillar R.P."/>
            <person name="Terry A.Y."/>
            <person name="Boore J.L."/>
            <person name="Grigoriev I.V."/>
            <person name="Lindberg D.R."/>
            <person name="Seaver E.C."/>
            <person name="Weisblat D.A."/>
            <person name="Putnam N.H."/>
            <person name="Rokhsar D.S."/>
        </authorList>
    </citation>
    <scope>NUCLEOTIDE SEQUENCE</scope>
</reference>
<evidence type="ECO:0000256" key="2">
    <source>
        <dbReference type="ARBA" id="ARBA00022490"/>
    </source>
</evidence>
<evidence type="ECO:0000259" key="5">
    <source>
        <dbReference type="PROSITE" id="PS50835"/>
    </source>
</evidence>
<evidence type="ECO:0000313" key="7">
    <source>
        <dbReference type="EnsemblMetazoa" id="HelroP153086"/>
    </source>
</evidence>
<dbReference type="eggNOG" id="KOG0613">
    <property type="taxonomic scope" value="Eukaryota"/>
</dbReference>
<dbReference type="STRING" id="6412.T1EKZ5"/>
<dbReference type="GO" id="GO:0005737">
    <property type="term" value="C:cytoplasm"/>
    <property type="evidence" value="ECO:0007669"/>
    <property type="project" value="UniProtKB-SubCell"/>
</dbReference>
<dbReference type="AlphaFoldDB" id="T1EKZ5"/>
<dbReference type="InterPro" id="IPR052385">
    <property type="entry name" value="Obscurin/Obscurin-like_Reg"/>
</dbReference>
<reference evidence="8" key="1">
    <citation type="submission" date="2012-12" db="EMBL/GenBank/DDBJ databases">
        <authorList>
            <person name="Hellsten U."/>
            <person name="Grimwood J."/>
            <person name="Chapman J.A."/>
            <person name="Shapiro H."/>
            <person name="Aerts A."/>
            <person name="Otillar R.P."/>
            <person name="Terry A.Y."/>
            <person name="Boore J.L."/>
            <person name="Simakov O."/>
            <person name="Marletaz F."/>
            <person name="Cho S.-J."/>
            <person name="Edsinger-Gonzales E."/>
            <person name="Havlak P."/>
            <person name="Kuo D.-H."/>
            <person name="Larsson T."/>
            <person name="Lv J."/>
            <person name="Arendt D."/>
            <person name="Savage R."/>
            <person name="Osoegawa K."/>
            <person name="de Jong P."/>
            <person name="Lindberg D.R."/>
            <person name="Seaver E.C."/>
            <person name="Weisblat D.A."/>
            <person name="Putnam N.H."/>
            <person name="Grigoriev I.V."/>
            <person name="Rokhsar D.S."/>
        </authorList>
    </citation>
    <scope>NUCLEOTIDE SEQUENCE</scope>
</reference>
<dbReference type="KEGG" id="hro:HELRODRAFT_153086"/>
<evidence type="ECO:0000313" key="8">
    <source>
        <dbReference type="Proteomes" id="UP000015101"/>
    </source>
</evidence>
<dbReference type="RefSeq" id="XP_009016779.1">
    <property type="nucleotide sequence ID" value="XM_009018531.1"/>
</dbReference>
<dbReference type="Pfam" id="PF07679">
    <property type="entry name" value="I-set"/>
    <property type="match status" value="1"/>
</dbReference>
<reference evidence="7" key="3">
    <citation type="submission" date="2015-06" db="UniProtKB">
        <authorList>
            <consortium name="EnsemblMetazoa"/>
        </authorList>
    </citation>
    <scope>IDENTIFICATION</scope>
</reference>
<dbReference type="InterPro" id="IPR007110">
    <property type="entry name" value="Ig-like_dom"/>
</dbReference>
<gene>
    <name evidence="7" type="primary">20197245</name>
    <name evidence="6" type="ORF">HELRODRAFT_153086</name>
</gene>
<keyword evidence="4" id="KW-1015">Disulfide bond</keyword>
<dbReference type="InterPro" id="IPR036179">
    <property type="entry name" value="Ig-like_dom_sf"/>
</dbReference>
<dbReference type="HOGENOM" id="CLU_2838497_0_0_1"/>
<dbReference type="EMBL" id="AMQM01003946">
    <property type="status" value="NOT_ANNOTATED_CDS"/>
    <property type="molecule type" value="Genomic_DNA"/>
</dbReference>
<evidence type="ECO:0000313" key="6">
    <source>
        <dbReference type="EMBL" id="ESO04846.1"/>
    </source>
</evidence>
<dbReference type="Gene3D" id="2.60.40.10">
    <property type="entry name" value="Immunoglobulins"/>
    <property type="match status" value="1"/>
</dbReference>
<organism evidence="7 8">
    <name type="scientific">Helobdella robusta</name>
    <name type="common">Californian leech</name>
    <dbReference type="NCBI Taxonomy" id="6412"/>
    <lineage>
        <taxon>Eukaryota</taxon>
        <taxon>Metazoa</taxon>
        <taxon>Spiralia</taxon>
        <taxon>Lophotrochozoa</taxon>
        <taxon>Annelida</taxon>
        <taxon>Clitellata</taxon>
        <taxon>Hirudinea</taxon>
        <taxon>Rhynchobdellida</taxon>
        <taxon>Glossiphoniidae</taxon>
        <taxon>Helobdella</taxon>
    </lineage>
</organism>
<dbReference type="InParanoid" id="T1EKZ5"/>
<dbReference type="Proteomes" id="UP000015101">
    <property type="component" value="Unassembled WGS sequence"/>
</dbReference>
<dbReference type="InterPro" id="IPR013783">
    <property type="entry name" value="Ig-like_fold"/>
</dbReference>
<sequence length="66" mass="7154">IEIIQPLSDVTAKEKGTATFTCKISKPDVPVTWFTNGNKVEPGVKMNISKDGNTHTLAIEGLKPED</sequence>
<proteinExistence type="predicted"/>
<comment type="subcellular location">
    <subcellularLocation>
        <location evidence="1">Cytoplasm</location>
    </subcellularLocation>
</comment>
<evidence type="ECO:0000256" key="3">
    <source>
        <dbReference type="ARBA" id="ARBA00022553"/>
    </source>
</evidence>
<dbReference type="OrthoDB" id="6159398at2759"/>
<keyword evidence="3" id="KW-0597">Phosphoprotein</keyword>